<dbReference type="OrthoDB" id="1999899at2"/>
<accession>A0A1G6A018</accession>
<reference evidence="4 5" key="1">
    <citation type="submission" date="2016-10" db="EMBL/GenBank/DDBJ databases">
        <authorList>
            <person name="de Groot N.N."/>
        </authorList>
    </citation>
    <scope>NUCLEOTIDE SEQUENCE [LARGE SCALE GENOMIC DNA]</scope>
    <source>
        <strain evidence="4 5">DSM 3217</strain>
    </source>
</reference>
<dbReference type="Proteomes" id="UP000199228">
    <property type="component" value="Unassembled WGS sequence"/>
</dbReference>
<dbReference type="NCBIfam" id="TIGR02543">
    <property type="entry name" value="List_Bact_rpt"/>
    <property type="match status" value="2"/>
</dbReference>
<protein>
    <submittedName>
        <fullName evidence="4">Listeria/Bacterioides repeat-containing protein</fullName>
    </submittedName>
</protein>
<dbReference type="InterPro" id="IPR013378">
    <property type="entry name" value="InlB-like_B-rpt"/>
</dbReference>
<comment type="subcellular location">
    <subcellularLocation>
        <location evidence="1">Cell envelope</location>
    </subcellularLocation>
</comment>
<feature type="coiled-coil region" evidence="2">
    <location>
        <begin position="1319"/>
        <end position="1369"/>
    </location>
</feature>
<dbReference type="GO" id="GO:0030313">
    <property type="term" value="C:cell envelope"/>
    <property type="evidence" value="ECO:0007669"/>
    <property type="project" value="UniProtKB-SubCell"/>
</dbReference>
<evidence type="ECO:0000256" key="1">
    <source>
        <dbReference type="ARBA" id="ARBA00004196"/>
    </source>
</evidence>
<dbReference type="RefSeq" id="WP_090170827.1">
    <property type="nucleotide sequence ID" value="NZ_FMXR01000004.1"/>
</dbReference>
<sequence length="1635" mass="181340">MKKIKHGKNCFFSLLCMLILVITTFFTPLAGSGITEVKAAEDNTFSVELADTVESGEQYIILGYLGGDSPSNCALSTDSGKYDSQRLAVSIETNTDPKTTPNEQVTEITFEDETDAQKCLWTGETSTENVEGFYLKNNDKYLEKSEYAALYWADSSDNIKEWTLSDHTLKSGTYKISKAASDSYFNCSGTYDGILYHVISDDPTQTHYSISFETNGASDIEDQSVQEGRKVKKPTVTYENHMLLGWYTDSNFTEEYDFSQAVTSSFTLYAKWAETVSVNFESNGGSVVDSLSIEKGTAAEEPAAPTKENYTFLGWYSDKDLETAYDFTNQVTEDLTLYAKWEKQPFVTIGDGSSSTKDIPYGNYYKNSTAEMIYTADEIGGSGIINSIAFYVANASSYSTTSLRVYLGYTEAETFASNTDCLSSENLTEVYSGAMTLGTSVGWEQLIFDDPFEYDTSKGNLVIAITHTANSYNSTLSYRYSTISNAVLYRQNDTNSSYSNISDYSNFSKSSNRPNIKIEIVPDTATKYTVSFESNGGSEIESLQISEGKTLKKPANPIKEGFLFAGWYKDQELTQAWDFENDTVAKDTILYAKWGTAYTVSFDTDGGSTLENMTVAEGATLDEPITEKYGYRIAGWYTEEEFINQWDFENTVVNANLTLYVKWEEVPTKLYEVELVDTLEDGEEYFITGTEITGTEGDLGYALSCDATENSASCEPVRALKKNGKVYIADETAGLELENCKWEATASNSGYLLSNTCQDKELYINAAYSSGTGLKLTEDVPAYYWVQNQTTVNDLAAVQLKNSLTSSYYSYYLNLSGNTPTLNYSGKVRLYKFTDSTLTNYTVMFESNGGSDVDSQTVREGKRVKQPEMPEKEGYYLEGWFADEDLTQPWDFSANRVTDNITLYAKWEPAYVAYIEEAASLEDGENYLILNNSNCYAMSSVKNGSYNKMEKEDVAVNSAQDQIIFKNEESYNKCTWLAKEGDNEGYVTLYNNNSGATQVGAGYLWNYYSGLYNYQYNSSGMSKEWMLSSEYGLLPYASSASQYAVKFNASSSYMLFDAATTGSVGDDKVTVYKIKTYETAELPKTLSNLVYNGQIQEGVSGSKGCTLTGDTACDCGIHTATATLKEGYIWPDKSRDPKQITWFIGPAKLTATYESESVGCDKSPTYCIKVIGFVNNESEDTVEEYSAPTIPKPKELKVGEQYTLIPEGGSAKNYTFQYEEGTLTIKDHISGSTVVEDETEAGYERDASYDEVVYCAACGKELSRKTITKENTNLKYKAEEAIDDADLVIQKVYEEENTEKAYELVSGAMEKASVALNQAKIAKTAADSEENEKNKTEAQQMVSDALSKYEELANYADELQKKIHNQAVETVVKDAADDLARLSGNVDSEIYTDDSLREFENRYQEFIKLVGSNYSELEVAEITETKQKVIEAYENLVCKSAQTMKVRAKNIATNYATLRKGNQKYQVLNVTGNKGTLSYSKLPGSCSYLSVDASTGVIKVKKGIPAGEYTIKLGITSSSTGDYKEATINTSVTVVVKKAAQSIKIIGKYRTVKRAELKKSNVIVAAISVKGGYGKKSYKKVSGSKQLRIDSHSGKITVKKGTAKGTYKFKVKVTVNGNENYKSQSKKVMIKITVK</sequence>
<dbReference type="InterPro" id="IPR042229">
    <property type="entry name" value="Listeria/Bacterioides_rpt_sf"/>
</dbReference>
<evidence type="ECO:0000256" key="2">
    <source>
        <dbReference type="SAM" id="Coils"/>
    </source>
</evidence>
<evidence type="ECO:0000259" key="3">
    <source>
        <dbReference type="Pfam" id="PF18676"/>
    </source>
</evidence>
<dbReference type="STRING" id="1732.SAMN02910417_00077"/>
<name>A0A1G6A018_EUBOX</name>
<dbReference type="Gene3D" id="2.60.40.4270">
    <property type="entry name" value="Listeria-Bacteroides repeat domain"/>
    <property type="match status" value="5"/>
</dbReference>
<proteinExistence type="predicted"/>
<keyword evidence="2" id="KW-0175">Coiled coil</keyword>
<keyword evidence="5" id="KW-1185">Reference proteome</keyword>
<dbReference type="Pfam" id="PF18676">
    <property type="entry name" value="MBG_2"/>
    <property type="match status" value="1"/>
</dbReference>
<feature type="domain" description="MBG" evidence="3">
    <location>
        <begin position="1156"/>
        <end position="1224"/>
    </location>
</feature>
<evidence type="ECO:0000313" key="5">
    <source>
        <dbReference type="Proteomes" id="UP000199228"/>
    </source>
</evidence>
<dbReference type="InterPro" id="IPR041286">
    <property type="entry name" value="MBG_2"/>
</dbReference>
<gene>
    <name evidence="4" type="ORF">SAMN02910417_00077</name>
</gene>
<organism evidence="4 5">
    <name type="scientific">Eubacterium oxidoreducens</name>
    <dbReference type="NCBI Taxonomy" id="1732"/>
    <lineage>
        <taxon>Bacteria</taxon>
        <taxon>Bacillati</taxon>
        <taxon>Bacillota</taxon>
        <taxon>Clostridia</taxon>
        <taxon>Eubacteriales</taxon>
        <taxon>Eubacteriaceae</taxon>
        <taxon>Eubacterium</taxon>
    </lineage>
</organism>
<evidence type="ECO:0000313" key="4">
    <source>
        <dbReference type="EMBL" id="SDB01789.1"/>
    </source>
</evidence>
<dbReference type="CDD" id="cd11304">
    <property type="entry name" value="Cadherin_repeat"/>
    <property type="match status" value="1"/>
</dbReference>
<dbReference type="Pfam" id="PF09479">
    <property type="entry name" value="Flg_new"/>
    <property type="match status" value="5"/>
</dbReference>
<dbReference type="EMBL" id="FMXR01000004">
    <property type="protein sequence ID" value="SDB01789.1"/>
    <property type="molecule type" value="Genomic_DNA"/>
</dbReference>